<dbReference type="CDD" id="cd06186">
    <property type="entry name" value="NOX_Duox_like_FAD_NADP"/>
    <property type="match status" value="1"/>
</dbReference>
<dbReference type="InterPro" id="IPR039261">
    <property type="entry name" value="FNR_nucleotide-bd"/>
</dbReference>
<dbReference type="GO" id="GO:0005886">
    <property type="term" value="C:plasma membrane"/>
    <property type="evidence" value="ECO:0007669"/>
    <property type="project" value="TreeGrafter"/>
</dbReference>
<reference evidence="3 4" key="1">
    <citation type="journal article" date="2015" name="Genome Biol. Evol.">
        <title>Comparative Genomics of a Bacterivorous Green Alga Reveals Evolutionary Causalities and Consequences of Phago-Mixotrophic Mode of Nutrition.</title>
        <authorList>
            <person name="Burns J.A."/>
            <person name="Paasch A."/>
            <person name="Narechania A."/>
            <person name="Kim E."/>
        </authorList>
    </citation>
    <scope>NUCLEOTIDE SEQUENCE [LARGE SCALE GENOMIC DNA]</scope>
    <source>
        <strain evidence="3 4">PLY_AMNH</strain>
    </source>
</reference>
<dbReference type="Gene3D" id="3.40.50.80">
    <property type="entry name" value="Nucleotide-binding domain of ferredoxin-NADP reductase (FNR) module"/>
    <property type="match status" value="1"/>
</dbReference>
<dbReference type="GO" id="GO:0016491">
    <property type="term" value="F:oxidoreductase activity"/>
    <property type="evidence" value="ECO:0007669"/>
    <property type="project" value="UniProtKB-KW"/>
</dbReference>
<keyword evidence="1" id="KW-0560">Oxidoreductase</keyword>
<dbReference type="SUPFAM" id="SSF52343">
    <property type="entry name" value="Ferredoxin reductase-like, C-terminal NADP-linked domain"/>
    <property type="match status" value="1"/>
</dbReference>
<proteinExistence type="predicted"/>
<comment type="caution">
    <text evidence="3">The sequence shown here is derived from an EMBL/GenBank/DDBJ whole genome shotgun (WGS) entry which is preliminary data.</text>
</comment>
<dbReference type="Proteomes" id="UP001190700">
    <property type="component" value="Unassembled WGS sequence"/>
</dbReference>
<feature type="domain" description="Ferric reductase NAD binding" evidence="2">
    <location>
        <begin position="117"/>
        <end position="259"/>
    </location>
</feature>
<sequence>MFSFCELFSFGSPPSSFLGHVGSVSPHQVFSSLNRFQLGECRCPCSHPHQLPAVCDCDGLPPCAGRPRADGRAELHIKDMGAGTFTRALLRLGEGAQRAPAILVDGPYGVPLAAYDYKRIVLVAGGIGITALHSIFRELYAAVQKKRYHTLETGSCTWEVVKLIWVVRDMRLLEIPAFRSTLSQVLQNDVSGVFSVQVFCTNAEISPSIPADLRTELKSIVHLGRPDLKSELARDLTSGMDSIVYACGPEGLVDSASEAALSFGVDFRKEIFAF</sequence>
<dbReference type="PANTHER" id="PTHR11972">
    <property type="entry name" value="NADPH OXIDASE"/>
    <property type="match status" value="1"/>
</dbReference>
<dbReference type="InterPro" id="IPR050369">
    <property type="entry name" value="RBOH/FRE"/>
</dbReference>
<evidence type="ECO:0000313" key="3">
    <source>
        <dbReference type="EMBL" id="KAK3259524.1"/>
    </source>
</evidence>
<dbReference type="Pfam" id="PF08030">
    <property type="entry name" value="NAD_binding_6"/>
    <property type="match status" value="1"/>
</dbReference>
<dbReference type="PANTHER" id="PTHR11972:SF69">
    <property type="entry name" value="FERRIC REDUCTION OXIDASE 6-RELATED"/>
    <property type="match status" value="1"/>
</dbReference>
<dbReference type="EMBL" id="LGRX02018665">
    <property type="protein sequence ID" value="KAK3259524.1"/>
    <property type="molecule type" value="Genomic_DNA"/>
</dbReference>
<dbReference type="InterPro" id="IPR013121">
    <property type="entry name" value="Fe_red_NAD-bd_6"/>
</dbReference>
<dbReference type="AlphaFoldDB" id="A0AAE0FGY0"/>
<protein>
    <recommendedName>
        <fullName evidence="2">Ferric reductase NAD binding domain-containing protein</fullName>
    </recommendedName>
</protein>
<evidence type="ECO:0000259" key="2">
    <source>
        <dbReference type="Pfam" id="PF08030"/>
    </source>
</evidence>
<gene>
    <name evidence="3" type="ORF">CYMTET_31482</name>
</gene>
<evidence type="ECO:0000256" key="1">
    <source>
        <dbReference type="ARBA" id="ARBA00023002"/>
    </source>
</evidence>
<evidence type="ECO:0000313" key="4">
    <source>
        <dbReference type="Proteomes" id="UP001190700"/>
    </source>
</evidence>
<organism evidence="3 4">
    <name type="scientific">Cymbomonas tetramitiformis</name>
    <dbReference type="NCBI Taxonomy" id="36881"/>
    <lineage>
        <taxon>Eukaryota</taxon>
        <taxon>Viridiplantae</taxon>
        <taxon>Chlorophyta</taxon>
        <taxon>Pyramimonadophyceae</taxon>
        <taxon>Pyramimonadales</taxon>
        <taxon>Pyramimonadaceae</taxon>
        <taxon>Cymbomonas</taxon>
    </lineage>
</organism>
<accession>A0AAE0FGY0</accession>
<name>A0AAE0FGY0_9CHLO</name>
<keyword evidence="4" id="KW-1185">Reference proteome</keyword>